<name>A0A183UZF9_TOXCA</name>
<evidence type="ECO:0000313" key="1">
    <source>
        <dbReference type="Proteomes" id="UP000050794"/>
    </source>
</evidence>
<dbReference type="AlphaFoldDB" id="A0A183UZF9"/>
<proteinExistence type="predicted"/>
<protein>
    <submittedName>
        <fullName evidence="2">Ovule protein</fullName>
    </submittedName>
</protein>
<reference evidence="2" key="1">
    <citation type="submission" date="2016-06" db="UniProtKB">
        <authorList>
            <consortium name="WormBaseParasite"/>
        </authorList>
    </citation>
    <scope>IDENTIFICATION</scope>
</reference>
<accession>A0A183UZF9</accession>
<organism evidence="1 2">
    <name type="scientific">Toxocara canis</name>
    <name type="common">Canine roundworm</name>
    <dbReference type="NCBI Taxonomy" id="6265"/>
    <lineage>
        <taxon>Eukaryota</taxon>
        <taxon>Metazoa</taxon>
        <taxon>Ecdysozoa</taxon>
        <taxon>Nematoda</taxon>
        <taxon>Chromadorea</taxon>
        <taxon>Rhabditida</taxon>
        <taxon>Spirurina</taxon>
        <taxon>Ascaridomorpha</taxon>
        <taxon>Ascaridoidea</taxon>
        <taxon>Toxocaridae</taxon>
        <taxon>Toxocara</taxon>
    </lineage>
</organism>
<sequence length="55" mass="6506">LTRILIRKSRCLLARMAKRCSYNTLSCRRRRKSKSSFCKGKKRNFMKNSSPVLLI</sequence>
<dbReference type="Proteomes" id="UP000050794">
    <property type="component" value="Unassembled WGS sequence"/>
</dbReference>
<dbReference type="WBParaSite" id="TCNE_0001387901-mRNA-1">
    <property type="protein sequence ID" value="TCNE_0001387901-mRNA-1"/>
    <property type="gene ID" value="TCNE_0001387901"/>
</dbReference>
<keyword evidence="1" id="KW-1185">Reference proteome</keyword>
<evidence type="ECO:0000313" key="2">
    <source>
        <dbReference type="WBParaSite" id="TCNE_0001387901-mRNA-1"/>
    </source>
</evidence>